<keyword evidence="1" id="KW-0808">Transferase</keyword>
<sequence length="153" mass="16637">MNHQQLPAPDEFHVQADTDAIGEARQRIVRTAQRWSVPLSDSALSDVELCASEVITNALTHAGDECWVRTRWTGRFLQIEVTDRSPRPPVLSAALPDATGGRGLALVECLSHDWGWVPRDPGKTVFFLVADDDVPKGPATVDAELLACAGRLA</sequence>
<dbReference type="PANTHER" id="PTHR35526:SF3">
    <property type="entry name" value="ANTI-SIGMA-F FACTOR RSBW"/>
    <property type="match status" value="1"/>
</dbReference>
<proteinExistence type="predicted"/>
<dbReference type="EMBL" id="JAATEJ010000004">
    <property type="protein sequence ID" value="NJP43250.1"/>
    <property type="molecule type" value="Genomic_DNA"/>
</dbReference>
<dbReference type="InterPro" id="IPR003594">
    <property type="entry name" value="HATPase_dom"/>
</dbReference>
<dbReference type="PANTHER" id="PTHR35526">
    <property type="entry name" value="ANTI-SIGMA-F FACTOR RSBW-RELATED"/>
    <property type="match status" value="1"/>
</dbReference>
<dbReference type="SUPFAM" id="SSF55874">
    <property type="entry name" value="ATPase domain of HSP90 chaperone/DNA topoisomerase II/histidine kinase"/>
    <property type="match status" value="1"/>
</dbReference>
<keyword evidence="1" id="KW-0723">Serine/threonine-protein kinase</keyword>
<evidence type="ECO:0000313" key="4">
    <source>
        <dbReference type="Proteomes" id="UP000734511"/>
    </source>
</evidence>
<gene>
    <name evidence="3" type="ORF">HCN08_07515</name>
</gene>
<dbReference type="Pfam" id="PF13581">
    <property type="entry name" value="HATPase_c_2"/>
    <property type="match status" value="1"/>
</dbReference>
<organism evidence="3 4">
    <name type="scientific">Actinacidiphila epipremni</name>
    <dbReference type="NCBI Taxonomy" id="2053013"/>
    <lineage>
        <taxon>Bacteria</taxon>
        <taxon>Bacillati</taxon>
        <taxon>Actinomycetota</taxon>
        <taxon>Actinomycetes</taxon>
        <taxon>Kitasatosporales</taxon>
        <taxon>Streptomycetaceae</taxon>
        <taxon>Actinacidiphila</taxon>
    </lineage>
</organism>
<dbReference type="RefSeq" id="WP_167982128.1">
    <property type="nucleotide sequence ID" value="NZ_JAATEJ010000004.1"/>
</dbReference>
<accession>A0ABX0ZHE9</accession>
<dbReference type="Proteomes" id="UP000734511">
    <property type="component" value="Unassembled WGS sequence"/>
</dbReference>
<dbReference type="CDD" id="cd16936">
    <property type="entry name" value="HATPase_RsbW-like"/>
    <property type="match status" value="1"/>
</dbReference>
<keyword evidence="1" id="KW-0418">Kinase</keyword>
<feature type="domain" description="Histidine kinase/HSP90-like ATPase" evidence="2">
    <location>
        <begin position="15"/>
        <end position="125"/>
    </location>
</feature>
<protein>
    <submittedName>
        <fullName evidence="3">ATP-binding protein</fullName>
    </submittedName>
</protein>
<keyword evidence="4" id="KW-1185">Reference proteome</keyword>
<dbReference type="GO" id="GO:0005524">
    <property type="term" value="F:ATP binding"/>
    <property type="evidence" value="ECO:0007669"/>
    <property type="project" value="UniProtKB-KW"/>
</dbReference>
<dbReference type="Gene3D" id="3.30.565.10">
    <property type="entry name" value="Histidine kinase-like ATPase, C-terminal domain"/>
    <property type="match status" value="1"/>
</dbReference>
<keyword evidence="3" id="KW-0547">Nucleotide-binding</keyword>
<keyword evidence="3" id="KW-0067">ATP-binding</keyword>
<dbReference type="InterPro" id="IPR050267">
    <property type="entry name" value="Anti-sigma-factor_SerPK"/>
</dbReference>
<evidence type="ECO:0000256" key="1">
    <source>
        <dbReference type="ARBA" id="ARBA00022527"/>
    </source>
</evidence>
<evidence type="ECO:0000259" key="2">
    <source>
        <dbReference type="Pfam" id="PF13581"/>
    </source>
</evidence>
<name>A0ABX0ZHE9_9ACTN</name>
<comment type="caution">
    <text evidence="3">The sequence shown here is derived from an EMBL/GenBank/DDBJ whole genome shotgun (WGS) entry which is preliminary data.</text>
</comment>
<dbReference type="InterPro" id="IPR036890">
    <property type="entry name" value="HATPase_C_sf"/>
</dbReference>
<reference evidence="3 4" key="1">
    <citation type="submission" date="2020-03" db="EMBL/GenBank/DDBJ databases">
        <title>WGS of actinomycetes isolated from Thailand.</title>
        <authorList>
            <person name="Thawai C."/>
        </authorList>
    </citation>
    <scope>NUCLEOTIDE SEQUENCE [LARGE SCALE GENOMIC DNA]</scope>
    <source>
        <strain evidence="3 4">PRB2-1</strain>
    </source>
</reference>
<evidence type="ECO:0000313" key="3">
    <source>
        <dbReference type="EMBL" id="NJP43250.1"/>
    </source>
</evidence>